<gene>
    <name evidence="8" type="ORF">J8273_4677</name>
</gene>
<dbReference type="GO" id="GO:0003755">
    <property type="term" value="F:peptidyl-prolyl cis-trans isomerase activity"/>
    <property type="evidence" value="ECO:0007669"/>
    <property type="project" value="UniProtKB-KW"/>
</dbReference>
<dbReference type="EMBL" id="JAHDYR010000020">
    <property type="protein sequence ID" value="KAG9393814.1"/>
    <property type="molecule type" value="Genomic_DNA"/>
</dbReference>
<evidence type="ECO:0000256" key="3">
    <source>
        <dbReference type="ARBA" id="ARBA00011019"/>
    </source>
</evidence>
<organism evidence="8 9">
    <name type="scientific">Carpediemonas membranifera</name>
    <dbReference type="NCBI Taxonomy" id="201153"/>
    <lineage>
        <taxon>Eukaryota</taxon>
        <taxon>Metamonada</taxon>
        <taxon>Carpediemonas-like organisms</taxon>
        <taxon>Carpediemonas</taxon>
    </lineage>
</organism>
<dbReference type="PIRSF" id="PIRSF016325">
    <property type="entry name" value="Phstyr_phstse_ac"/>
    <property type="match status" value="1"/>
</dbReference>
<dbReference type="GO" id="GO:0008160">
    <property type="term" value="F:protein tyrosine phosphatase activator activity"/>
    <property type="evidence" value="ECO:0007669"/>
    <property type="project" value="TreeGrafter"/>
</dbReference>
<evidence type="ECO:0000256" key="2">
    <source>
        <dbReference type="ARBA" id="ARBA00004496"/>
    </source>
</evidence>
<dbReference type="InterPro" id="IPR037218">
    <property type="entry name" value="PTPA_sf"/>
</dbReference>
<keyword evidence="9" id="KW-1185">Reference proteome</keyword>
<dbReference type="EC" id="5.2.1.8" evidence="7"/>
<name>A0A8J6B3Z0_9EUKA</name>
<dbReference type="Gene3D" id="1.20.120.1150">
    <property type="match status" value="1"/>
</dbReference>
<keyword evidence="4 7" id="KW-0963">Cytoplasm</keyword>
<comment type="subcellular location">
    <subcellularLocation>
        <location evidence="2 7">Cytoplasm</location>
    </subcellularLocation>
</comment>
<dbReference type="SUPFAM" id="SSF140984">
    <property type="entry name" value="PTPA-like"/>
    <property type="match status" value="1"/>
</dbReference>
<evidence type="ECO:0000256" key="6">
    <source>
        <dbReference type="ARBA" id="ARBA00023235"/>
    </source>
</evidence>
<evidence type="ECO:0000256" key="7">
    <source>
        <dbReference type="RuleBase" id="RU361210"/>
    </source>
</evidence>
<dbReference type="GO" id="GO:0007052">
    <property type="term" value="P:mitotic spindle organization"/>
    <property type="evidence" value="ECO:0007669"/>
    <property type="project" value="TreeGrafter"/>
</dbReference>
<sequence length="298" mass="34109">MSNYSEPEKKIHSANDMSHFKRSTGYKKLCGFMELLMQSVQGMPNSSVGKPNENTQKLLDMIDDVYHIIDDFPPHEKRLRFGNGAFVEFYEYLETVIVDVHKQMLPEHKHGAIIELVPYFMQSMGQPSRIDYGTGHELSFITWLFILMEIGFLTPVQGDVIAITVFNAYLTLVRRLQTQYTMEPAGSHGVWGLDDFQHAPFIIGASQLIDNPLVVPEDIRERSSILANAEDYMYFDAVKYITESKSAYLAECAPILYDVSAVKTWKKICEGMMKMWRGEVLDKFVVVQHLLFGSVLAW</sequence>
<comment type="similarity">
    <text evidence="3 7">Belongs to the PTPA-type PPIase family.</text>
</comment>
<dbReference type="GO" id="GO:0000159">
    <property type="term" value="C:protein phosphatase type 2A complex"/>
    <property type="evidence" value="ECO:0007669"/>
    <property type="project" value="TreeGrafter"/>
</dbReference>
<dbReference type="FunFam" id="1.20.120.1150:FF:000002">
    <property type="entry name" value="Serine/threonine-protein phosphatase 2A activator"/>
    <property type="match status" value="1"/>
</dbReference>
<reference evidence="8" key="1">
    <citation type="submission" date="2021-05" db="EMBL/GenBank/DDBJ databases">
        <title>A free-living protist that lacks canonical eukaryotic 1 DNA replication and segregation systems.</title>
        <authorList>
            <person name="Salas-Leiva D.E."/>
            <person name="Tromer E.C."/>
            <person name="Curtis B.A."/>
            <person name="Jerlstrom-Hultqvist J."/>
            <person name="Kolisko M."/>
            <person name="Yi Z."/>
            <person name="Salas-Leiva J.S."/>
            <person name="Gallot-Lavallee L."/>
            <person name="Kops G.J.P.L."/>
            <person name="Archibald J.M."/>
            <person name="Simpson A.G.B."/>
            <person name="Roger A.J."/>
        </authorList>
    </citation>
    <scope>NUCLEOTIDE SEQUENCE</scope>
    <source>
        <strain evidence="8">BICM</strain>
    </source>
</reference>
<dbReference type="GO" id="GO:0005634">
    <property type="term" value="C:nucleus"/>
    <property type="evidence" value="ECO:0007669"/>
    <property type="project" value="TreeGrafter"/>
</dbReference>
<comment type="function">
    <text evidence="7">PPIases accelerate the folding of proteins. It catalyzes the cis-trans isomerization of proline imidic peptide bonds in oligopeptides.</text>
</comment>
<evidence type="ECO:0000256" key="4">
    <source>
        <dbReference type="ARBA" id="ARBA00022490"/>
    </source>
</evidence>
<protein>
    <recommendedName>
        <fullName evidence="7">Serine/threonine-protein phosphatase 2A activator</fullName>
        <ecNumber evidence="7">5.2.1.8</ecNumber>
    </recommendedName>
    <alternativeName>
        <fullName evidence="7">Phosphotyrosyl phosphatase activator</fullName>
    </alternativeName>
</protein>
<dbReference type="CDD" id="cd04087">
    <property type="entry name" value="PTPA"/>
    <property type="match status" value="1"/>
</dbReference>
<evidence type="ECO:0000256" key="5">
    <source>
        <dbReference type="ARBA" id="ARBA00023110"/>
    </source>
</evidence>
<keyword evidence="5 7" id="KW-0697">Rotamase</keyword>
<proteinExistence type="inferred from homology"/>
<dbReference type="Proteomes" id="UP000717585">
    <property type="component" value="Unassembled WGS sequence"/>
</dbReference>
<dbReference type="PANTHER" id="PTHR10012:SF0">
    <property type="entry name" value="SERINE_THREONINE-PROTEIN PHOSPHATASE 2A ACTIVATOR"/>
    <property type="match status" value="1"/>
</dbReference>
<keyword evidence="6 7" id="KW-0413">Isomerase</keyword>
<evidence type="ECO:0000313" key="8">
    <source>
        <dbReference type="EMBL" id="KAG9393814.1"/>
    </source>
</evidence>
<dbReference type="PANTHER" id="PTHR10012">
    <property type="entry name" value="SERINE/THREONINE-PROTEIN PHOSPHATASE 2A REGULATORY SUBUNIT B"/>
    <property type="match status" value="1"/>
</dbReference>
<evidence type="ECO:0000256" key="1">
    <source>
        <dbReference type="ARBA" id="ARBA00000971"/>
    </source>
</evidence>
<dbReference type="OrthoDB" id="16120at2759"/>
<dbReference type="AlphaFoldDB" id="A0A8J6B3Z0"/>
<dbReference type="InterPro" id="IPR004327">
    <property type="entry name" value="Phstyr_phstse_ac"/>
</dbReference>
<dbReference type="GO" id="GO:0005737">
    <property type="term" value="C:cytoplasm"/>
    <property type="evidence" value="ECO:0007669"/>
    <property type="project" value="UniProtKB-SubCell"/>
</dbReference>
<accession>A0A8J6B3Z0</accession>
<comment type="caution">
    <text evidence="8">The sequence shown here is derived from an EMBL/GenBank/DDBJ whole genome shotgun (WGS) entry which is preliminary data.</text>
</comment>
<dbReference type="InterPro" id="IPR043170">
    <property type="entry name" value="PTPA_C_lid"/>
</dbReference>
<dbReference type="Pfam" id="PF03095">
    <property type="entry name" value="PTPA"/>
    <property type="match status" value="1"/>
</dbReference>
<evidence type="ECO:0000313" key="9">
    <source>
        <dbReference type="Proteomes" id="UP000717585"/>
    </source>
</evidence>
<comment type="catalytic activity">
    <reaction evidence="1 7">
        <text>[protein]-peptidylproline (omega=180) = [protein]-peptidylproline (omega=0)</text>
        <dbReference type="Rhea" id="RHEA:16237"/>
        <dbReference type="Rhea" id="RHEA-COMP:10747"/>
        <dbReference type="Rhea" id="RHEA-COMP:10748"/>
        <dbReference type="ChEBI" id="CHEBI:83833"/>
        <dbReference type="ChEBI" id="CHEBI:83834"/>
        <dbReference type="EC" id="5.2.1.8"/>
    </reaction>
</comment>